<evidence type="ECO:0000256" key="6">
    <source>
        <dbReference type="ARBA" id="ARBA00022679"/>
    </source>
</evidence>
<dbReference type="InterPro" id="IPR001841">
    <property type="entry name" value="Znf_RING"/>
</dbReference>
<dbReference type="CDD" id="cd16479">
    <property type="entry name" value="RING-H2_synoviolin"/>
    <property type="match status" value="1"/>
</dbReference>
<accession>A0ABR2WY54</accession>
<dbReference type="InterPro" id="IPR058051">
    <property type="entry name" value="Znf_RING_synoviolin"/>
</dbReference>
<evidence type="ECO:0000256" key="16">
    <source>
        <dbReference type="SAM" id="MobiDB-lite"/>
    </source>
</evidence>
<keyword evidence="6" id="KW-0808">Transferase</keyword>
<evidence type="ECO:0000256" key="10">
    <source>
        <dbReference type="ARBA" id="ARBA00022786"/>
    </source>
</evidence>
<dbReference type="PROSITE" id="PS50089">
    <property type="entry name" value="ZF_RING_2"/>
    <property type="match status" value="1"/>
</dbReference>
<keyword evidence="8" id="KW-0479">Metal-binding</keyword>
<evidence type="ECO:0000256" key="12">
    <source>
        <dbReference type="ARBA" id="ARBA00022833"/>
    </source>
</evidence>
<dbReference type="SMART" id="SM00184">
    <property type="entry name" value="RING"/>
    <property type="match status" value="1"/>
</dbReference>
<evidence type="ECO:0000256" key="13">
    <source>
        <dbReference type="ARBA" id="ARBA00022989"/>
    </source>
</evidence>
<comment type="pathway">
    <text evidence="3">Protein modification; protein ubiquitination.</text>
</comment>
<evidence type="ECO:0000256" key="14">
    <source>
        <dbReference type="ARBA" id="ARBA00023136"/>
    </source>
</evidence>
<protein>
    <recommendedName>
        <fullName evidence="5">RING-type E3 ubiquitin transferase</fullName>
        <ecNumber evidence="5">2.3.2.27</ecNumber>
    </recommendedName>
</protein>
<evidence type="ECO:0000256" key="5">
    <source>
        <dbReference type="ARBA" id="ARBA00012483"/>
    </source>
</evidence>
<comment type="subcellular location">
    <subcellularLocation>
        <location evidence="2">Endoplasmic reticulum membrane</location>
        <topology evidence="2">Multi-pass membrane protein</topology>
    </subcellularLocation>
</comment>
<evidence type="ECO:0000256" key="9">
    <source>
        <dbReference type="ARBA" id="ARBA00022771"/>
    </source>
</evidence>
<feature type="compositionally biased region" description="Polar residues" evidence="16">
    <location>
        <begin position="175"/>
        <end position="197"/>
    </location>
</feature>
<feature type="compositionally biased region" description="Polar residues" evidence="16">
    <location>
        <begin position="352"/>
        <end position="367"/>
    </location>
</feature>
<feature type="domain" description="RING-type" evidence="17">
    <location>
        <begin position="58"/>
        <end position="130"/>
    </location>
</feature>
<comment type="caution">
    <text evidence="18">The sequence shown here is derived from an EMBL/GenBank/DDBJ whole genome shotgun (WGS) entry which is preliminary data.</text>
</comment>
<dbReference type="Proteomes" id="UP001479436">
    <property type="component" value="Unassembled WGS sequence"/>
</dbReference>
<feature type="region of interest" description="Disordered" evidence="16">
    <location>
        <begin position="174"/>
        <end position="221"/>
    </location>
</feature>
<dbReference type="Gene3D" id="3.30.40.10">
    <property type="entry name" value="Zinc/RING finger domain, C3HC4 (zinc finger)"/>
    <property type="match status" value="1"/>
</dbReference>
<dbReference type="EMBL" id="JASJQH010000157">
    <property type="protein sequence ID" value="KAK9766417.1"/>
    <property type="molecule type" value="Genomic_DNA"/>
</dbReference>
<feature type="compositionally biased region" description="Polar residues" evidence="16">
    <location>
        <begin position="388"/>
        <end position="400"/>
    </location>
</feature>
<organism evidence="18 19">
    <name type="scientific">Basidiobolus ranarum</name>
    <dbReference type="NCBI Taxonomy" id="34480"/>
    <lineage>
        <taxon>Eukaryota</taxon>
        <taxon>Fungi</taxon>
        <taxon>Fungi incertae sedis</taxon>
        <taxon>Zoopagomycota</taxon>
        <taxon>Entomophthoromycotina</taxon>
        <taxon>Basidiobolomycetes</taxon>
        <taxon>Basidiobolales</taxon>
        <taxon>Basidiobolaceae</taxon>
        <taxon>Basidiobolus</taxon>
    </lineage>
</organism>
<comment type="catalytic activity">
    <reaction evidence="1">
        <text>S-ubiquitinyl-[E2 ubiquitin-conjugating enzyme]-L-cysteine + [acceptor protein]-L-lysine = [E2 ubiquitin-conjugating enzyme]-L-cysteine + N(6)-ubiquitinyl-[acceptor protein]-L-lysine.</text>
        <dbReference type="EC" id="2.3.2.27"/>
    </reaction>
</comment>
<keyword evidence="7" id="KW-0812">Transmembrane</keyword>
<evidence type="ECO:0000256" key="3">
    <source>
        <dbReference type="ARBA" id="ARBA00004906"/>
    </source>
</evidence>
<keyword evidence="13" id="KW-1133">Transmembrane helix</keyword>
<keyword evidence="10" id="KW-0833">Ubl conjugation pathway</keyword>
<evidence type="ECO:0000256" key="11">
    <source>
        <dbReference type="ARBA" id="ARBA00022824"/>
    </source>
</evidence>
<reference evidence="18 19" key="1">
    <citation type="submission" date="2023-04" db="EMBL/GenBank/DDBJ databases">
        <title>Genome of Basidiobolus ranarum AG-B5.</title>
        <authorList>
            <person name="Stajich J.E."/>
            <person name="Carter-House D."/>
            <person name="Gryganskyi A."/>
        </authorList>
    </citation>
    <scope>NUCLEOTIDE SEQUENCE [LARGE SCALE GENOMIC DNA]</scope>
    <source>
        <strain evidence="18 19">AG-B5</strain>
    </source>
</reference>
<dbReference type="InterPro" id="IPR013083">
    <property type="entry name" value="Znf_RING/FYVE/PHD"/>
</dbReference>
<dbReference type="SUPFAM" id="SSF57850">
    <property type="entry name" value="RING/U-box"/>
    <property type="match status" value="1"/>
</dbReference>
<dbReference type="PANTHER" id="PTHR22763:SF184">
    <property type="entry name" value="E3 UBIQUITIN-PROTEIN LIGASE SYNOVIOLIN"/>
    <property type="match status" value="1"/>
</dbReference>
<keyword evidence="14" id="KW-0472">Membrane</keyword>
<dbReference type="InterPro" id="IPR050731">
    <property type="entry name" value="HRD1_E3_ubiq-ligases"/>
</dbReference>
<dbReference type="PANTHER" id="PTHR22763">
    <property type="entry name" value="RING ZINC FINGER PROTEIN"/>
    <property type="match status" value="1"/>
</dbReference>
<proteinExistence type="inferred from homology"/>
<gene>
    <name evidence="18" type="ORF">K7432_004529</name>
</gene>
<comment type="similarity">
    <text evidence="4">Belongs to the HRD1 family.</text>
</comment>
<dbReference type="Pfam" id="PF25563">
    <property type="entry name" value="TPR_SYVN1_N"/>
    <property type="match status" value="1"/>
</dbReference>
<feature type="compositionally biased region" description="Polar residues" evidence="16">
    <location>
        <begin position="203"/>
        <end position="221"/>
    </location>
</feature>
<feature type="compositionally biased region" description="Polar residues" evidence="16">
    <location>
        <begin position="421"/>
        <end position="430"/>
    </location>
</feature>
<feature type="compositionally biased region" description="Basic and acidic residues" evidence="16">
    <location>
        <begin position="431"/>
        <end position="445"/>
    </location>
</feature>
<evidence type="ECO:0000256" key="1">
    <source>
        <dbReference type="ARBA" id="ARBA00000900"/>
    </source>
</evidence>
<name>A0ABR2WY54_9FUNG</name>
<keyword evidence="19" id="KW-1185">Reference proteome</keyword>
<feature type="compositionally biased region" description="Low complexity" evidence="16">
    <location>
        <begin position="74"/>
        <end position="87"/>
    </location>
</feature>
<feature type="region of interest" description="Disordered" evidence="16">
    <location>
        <begin position="335"/>
        <end position="462"/>
    </location>
</feature>
<dbReference type="InterPro" id="IPR057992">
    <property type="entry name" value="TPR_SYVN1_N"/>
</dbReference>
<evidence type="ECO:0000256" key="4">
    <source>
        <dbReference type="ARBA" id="ARBA00010089"/>
    </source>
</evidence>
<evidence type="ECO:0000256" key="15">
    <source>
        <dbReference type="PROSITE-ProRule" id="PRU00175"/>
    </source>
</evidence>
<keyword evidence="11" id="KW-0256">Endoplasmic reticulum</keyword>
<evidence type="ECO:0000313" key="19">
    <source>
        <dbReference type="Proteomes" id="UP001479436"/>
    </source>
</evidence>
<evidence type="ECO:0000256" key="2">
    <source>
        <dbReference type="ARBA" id="ARBA00004477"/>
    </source>
</evidence>
<feature type="region of interest" description="Disordered" evidence="16">
    <location>
        <begin position="74"/>
        <end position="101"/>
    </location>
</feature>
<evidence type="ECO:0000259" key="17">
    <source>
        <dbReference type="PROSITE" id="PS50089"/>
    </source>
</evidence>
<keyword evidence="12" id="KW-0862">Zinc</keyword>
<feature type="compositionally biased region" description="Basic and acidic residues" evidence="16">
    <location>
        <begin position="452"/>
        <end position="462"/>
    </location>
</feature>
<keyword evidence="9 15" id="KW-0863">Zinc-finger</keyword>
<evidence type="ECO:0000256" key="8">
    <source>
        <dbReference type="ARBA" id="ARBA00022723"/>
    </source>
</evidence>
<dbReference type="Pfam" id="PF13639">
    <property type="entry name" value="zf-RING_2"/>
    <property type="match status" value="1"/>
</dbReference>
<evidence type="ECO:0000256" key="7">
    <source>
        <dbReference type="ARBA" id="ARBA00022692"/>
    </source>
</evidence>
<dbReference type="EC" id="2.3.2.27" evidence="5"/>
<sequence length="462" mass="51690">MVYYGLPLHIIRDVYVTFRSFDQKCRALIRYRQATRNMNERYPDATGEELERMSDRTCIICREEMEAPRLANADQQENAANGEAAAGRPVRNRTAQSLGETPKKLPCGHIFHFRCLRSWLERQQSCPTCRRTVLPEPPAANPIPQNQPLAPQQRVPPAGIFGNQGPVFAPHMLIPNQQPLPNQRMNPTKNDQAGNETPRTDQNETGQTSNGTATETSPPTYNSITSEHIRETLRQGQYPLNGVPHLQSYQAPNGPQMLPGLIPLGQLSNLIPLFPQQPLSYDLESFALSDEQLSVLETETRQALQERLRICEEAQRRLFDVATTLTQALSILPTPLSATPTFVPNPRERPESSLNLGNVQSSSVNEPNPNPTPAIIPSDDVSRRTMEEANSPNSLAQPIESSILEEVENEIGNQESKEDTTSSISPNSTSENDKGKSPEKVVLRTEDEEQEIEKSWTRFEDN</sequence>
<evidence type="ECO:0000313" key="18">
    <source>
        <dbReference type="EMBL" id="KAK9766417.1"/>
    </source>
</evidence>